<dbReference type="Pfam" id="PF22042">
    <property type="entry name" value="EF-G_D2"/>
    <property type="match status" value="1"/>
</dbReference>
<dbReference type="AlphaFoldDB" id="A0A845L8K2"/>
<dbReference type="PROSITE" id="PS51722">
    <property type="entry name" value="G_TR_2"/>
    <property type="match status" value="1"/>
</dbReference>
<dbReference type="HAMAP" id="MF_00100_B">
    <property type="entry name" value="IF_2_B"/>
    <property type="match status" value="1"/>
</dbReference>
<keyword evidence="5 8" id="KW-0648">Protein biosynthesis</keyword>
<dbReference type="CDD" id="cd03702">
    <property type="entry name" value="IF2_mtIF2_II"/>
    <property type="match status" value="1"/>
</dbReference>
<dbReference type="InterPro" id="IPR000178">
    <property type="entry name" value="TF_IF2_bacterial-like"/>
</dbReference>
<evidence type="ECO:0000256" key="9">
    <source>
        <dbReference type="RuleBase" id="RU000644"/>
    </source>
</evidence>
<evidence type="ECO:0000256" key="10">
    <source>
        <dbReference type="SAM" id="MobiDB-lite"/>
    </source>
</evidence>
<evidence type="ECO:0000256" key="2">
    <source>
        <dbReference type="ARBA" id="ARBA00020675"/>
    </source>
</evidence>
<organism evidence="12 13">
    <name type="scientific">Heliomicrobium undosum</name>
    <dbReference type="NCBI Taxonomy" id="121734"/>
    <lineage>
        <taxon>Bacteria</taxon>
        <taxon>Bacillati</taxon>
        <taxon>Bacillota</taxon>
        <taxon>Clostridia</taxon>
        <taxon>Eubacteriales</taxon>
        <taxon>Heliobacteriaceae</taxon>
        <taxon>Heliomicrobium</taxon>
    </lineage>
</organism>
<dbReference type="Gene3D" id="3.40.50.300">
    <property type="entry name" value="P-loop containing nucleotide triphosphate hydrolases"/>
    <property type="match status" value="1"/>
</dbReference>
<keyword evidence="3 8" id="KW-0396">Initiation factor</keyword>
<dbReference type="InterPro" id="IPR044145">
    <property type="entry name" value="IF2_II"/>
</dbReference>
<dbReference type="Gene3D" id="1.10.10.2480">
    <property type="match status" value="1"/>
</dbReference>
<dbReference type="Proteomes" id="UP000463470">
    <property type="component" value="Unassembled WGS sequence"/>
</dbReference>
<dbReference type="InterPro" id="IPR015760">
    <property type="entry name" value="TIF_IF2"/>
</dbReference>
<feature type="binding site" evidence="8">
    <location>
        <begin position="676"/>
        <end position="679"/>
    </location>
    <ligand>
        <name>GTP</name>
        <dbReference type="ChEBI" id="CHEBI:37565"/>
    </ligand>
</feature>
<accession>A0A845L8K2</accession>
<dbReference type="InterPro" id="IPR053905">
    <property type="entry name" value="EF-G-like_DII"/>
</dbReference>
<dbReference type="GO" id="GO:0003924">
    <property type="term" value="F:GTPase activity"/>
    <property type="evidence" value="ECO:0007669"/>
    <property type="project" value="UniProtKB-UniRule"/>
</dbReference>
<dbReference type="SUPFAM" id="SSF52156">
    <property type="entry name" value="Initiation factor IF2/eIF5b, domain 3"/>
    <property type="match status" value="1"/>
</dbReference>
<evidence type="ECO:0000256" key="7">
    <source>
        <dbReference type="ARBA" id="ARBA00025162"/>
    </source>
</evidence>
<feature type="compositionally biased region" description="Basic residues" evidence="10">
    <location>
        <begin position="464"/>
        <end position="475"/>
    </location>
</feature>
<feature type="region of interest" description="Disordered" evidence="10">
    <location>
        <begin position="49"/>
        <end position="475"/>
    </location>
</feature>
<sequence>MVKKRVFELARDLGVESKTLLSKFNELGIDVKNNLSTIEDGDVEKIMPLFKGKGSASARSGEEQHKTAPKEEALRTPAENRRPEGHSTRPEGQRGGDVRPTRPEGQRPEGQRPEGQRGEAGPRPPRPEGQRGEGGPRPPRPEGQRGEGGPRPPRPEGQRGEGGPRPPRPEGQRGEGGPRPPRPEGQRGEGGPRPPRPEGQRVEGGPRPPRPEGQRVEGGPRPPRPEGQRFDGPRPPRPEGQRFDGPRPPRPEGQRSEGGPRPEGQRFDGPRPPRPEGQRFDGPRPPRPEGQRFDGPRPPRPEGQRFDGPRPPRPEGSFGGPRPGGPGMGQGGPRPQGGFGGPRPGGPGMGQGGPRPQGGFGGPRPGGPGMGPGGPRPGGGFGGPRPGGGRPGGPGGPGGPGRPPMGQGRPGGGGGRPIPKSAIPKPPETTEAPKKDGRQRHANHKVQPKEHDHRYEDRPGAKLIHPRNQPKGKKGMRQMEAEAPKHILIDESVTVLELSQAMGKTVTDIIKKLMQLGVLATINQEIDSDTASILAADWGITVEVRKSVTAEEILAEEPEETDENLIHRPPVVTVMGHVDHGKTSLLDAIRETNVIASEAGGITQHIGAYQVEIDGKKITFLDTPGHEAFTAMRARGAQVTDIAILVVAADDGVMPQTVEAINHAKAAGVPIVVAINKIDKPDATPDRVKQELTEYGLVVEEWGGDTITVPVSAKARQNIDQLLEMILLVAEVQDLKANPERAARGTVIEAQLDKGRGPVATVLVQKGTLNIGDVIVAGTAAGKVRAMIDDKGRRVKRAEPSMPVEVLGLSDVPQAGDTFSVVTEDKLAKQVISERVNKRKEEEQKRTSKVSLDDLFKQIKEGQVKDLNVIVKADVQGSVEALKGALERLSTDEVRVNCVHGGVGAITETDVMLAAASNAIILGFNVRPDANSRKAAEAQQVDIRLYRVIYDATEDIKAAMSGMLEPEEKEVVQGRAEVRATFKVPKAGTIAGSYVLDGKVTRNAEVRVIRDGIVIHEGKLDSLKRFKDDVKEVAEGYECGIGIENFNDIREQDTLEFFIIEKVQRKID</sequence>
<protein>
    <recommendedName>
        <fullName evidence="2 8">Translation initiation factor IF-2</fullName>
    </recommendedName>
</protein>
<dbReference type="InterPro" id="IPR027417">
    <property type="entry name" value="P-loop_NTPase"/>
</dbReference>
<dbReference type="Pfam" id="PF04760">
    <property type="entry name" value="IF2_N"/>
    <property type="match status" value="2"/>
</dbReference>
<evidence type="ECO:0000256" key="1">
    <source>
        <dbReference type="ARBA" id="ARBA00007733"/>
    </source>
</evidence>
<dbReference type="RefSeq" id="WP_161259645.1">
    <property type="nucleotide sequence ID" value="NZ_WXEY01000026.1"/>
</dbReference>
<dbReference type="GO" id="GO:0005525">
    <property type="term" value="F:GTP binding"/>
    <property type="evidence" value="ECO:0007669"/>
    <property type="project" value="UniProtKB-KW"/>
</dbReference>
<comment type="caution">
    <text evidence="12">The sequence shown here is derived from an EMBL/GenBank/DDBJ whole genome shotgun (WGS) entry which is preliminary data.</text>
</comment>
<keyword evidence="13" id="KW-1185">Reference proteome</keyword>
<dbReference type="FunFam" id="3.40.50.10050:FF:000001">
    <property type="entry name" value="Translation initiation factor IF-2"/>
    <property type="match status" value="1"/>
</dbReference>
<keyword evidence="6 8" id="KW-0342">GTP-binding</keyword>
<evidence type="ECO:0000313" key="13">
    <source>
        <dbReference type="Proteomes" id="UP000463470"/>
    </source>
</evidence>
<feature type="compositionally biased region" description="Basic residues" evidence="10">
    <location>
        <begin position="437"/>
        <end position="446"/>
    </location>
</feature>
<feature type="binding site" evidence="8">
    <location>
        <begin position="622"/>
        <end position="626"/>
    </location>
    <ligand>
        <name>GTP</name>
        <dbReference type="ChEBI" id="CHEBI:37565"/>
    </ligand>
</feature>
<dbReference type="InterPro" id="IPR023115">
    <property type="entry name" value="TIF_IF2_dom3"/>
</dbReference>
<evidence type="ECO:0000313" key="12">
    <source>
        <dbReference type="EMBL" id="MZP31124.1"/>
    </source>
</evidence>
<feature type="compositionally biased region" description="Basic and acidic residues" evidence="10">
    <location>
        <begin position="223"/>
        <end position="313"/>
    </location>
</feature>
<evidence type="ECO:0000256" key="6">
    <source>
        <dbReference type="ARBA" id="ARBA00023134"/>
    </source>
</evidence>
<feature type="domain" description="Tr-type G" evidence="11">
    <location>
        <begin position="567"/>
        <end position="736"/>
    </location>
</feature>
<evidence type="ECO:0000256" key="4">
    <source>
        <dbReference type="ARBA" id="ARBA00022741"/>
    </source>
</evidence>
<dbReference type="CDD" id="cd01887">
    <property type="entry name" value="IF2_eIF5B"/>
    <property type="match status" value="1"/>
</dbReference>
<dbReference type="Pfam" id="PF11987">
    <property type="entry name" value="IF-2"/>
    <property type="match status" value="1"/>
</dbReference>
<dbReference type="OrthoDB" id="9811804at2"/>
<dbReference type="GO" id="GO:0003743">
    <property type="term" value="F:translation initiation factor activity"/>
    <property type="evidence" value="ECO:0007669"/>
    <property type="project" value="UniProtKB-UniRule"/>
</dbReference>
<dbReference type="SUPFAM" id="SSF52540">
    <property type="entry name" value="P-loop containing nucleoside triphosphate hydrolases"/>
    <property type="match status" value="1"/>
</dbReference>
<dbReference type="Pfam" id="PF00009">
    <property type="entry name" value="GTP_EFTU"/>
    <property type="match status" value="1"/>
</dbReference>
<dbReference type="Gene3D" id="3.40.50.10050">
    <property type="entry name" value="Translation initiation factor IF- 2, domain 3"/>
    <property type="match status" value="1"/>
</dbReference>
<feature type="compositionally biased region" description="Basic and acidic residues" evidence="10">
    <location>
        <begin position="447"/>
        <end position="460"/>
    </location>
</feature>
<dbReference type="GO" id="GO:0005829">
    <property type="term" value="C:cytosol"/>
    <property type="evidence" value="ECO:0007669"/>
    <property type="project" value="TreeGrafter"/>
</dbReference>
<dbReference type="InterPro" id="IPR000795">
    <property type="entry name" value="T_Tr_GTP-bd_dom"/>
</dbReference>
<dbReference type="NCBIfam" id="TIGR00231">
    <property type="entry name" value="small_GTP"/>
    <property type="match status" value="1"/>
</dbReference>
<dbReference type="Gene3D" id="2.40.30.10">
    <property type="entry name" value="Translation factors"/>
    <property type="match status" value="2"/>
</dbReference>
<keyword evidence="8" id="KW-0963">Cytoplasm</keyword>
<comment type="similarity">
    <text evidence="1 8 9">Belongs to the TRAFAC class translation factor GTPase superfamily. Classic translation factor GTPase family. IF-2 subfamily.</text>
</comment>
<feature type="compositionally biased region" description="Basic and acidic residues" evidence="10">
    <location>
        <begin position="60"/>
        <end position="117"/>
    </location>
</feature>
<dbReference type="InterPro" id="IPR009000">
    <property type="entry name" value="Transl_B-barrel_sf"/>
</dbReference>
<dbReference type="InterPro" id="IPR036925">
    <property type="entry name" value="TIF_IF2_dom3_sf"/>
</dbReference>
<reference evidence="12 13" key="1">
    <citation type="submission" date="2020-01" db="EMBL/GenBank/DDBJ databases">
        <title>Whole-genome sequence of Heliobacterium undosum DSM 13378.</title>
        <authorList>
            <person name="Kyndt J.A."/>
            <person name="Meyer T.E."/>
        </authorList>
    </citation>
    <scope>NUCLEOTIDE SEQUENCE [LARGE SCALE GENOMIC DNA]</scope>
    <source>
        <strain evidence="12 13">DSM 13378</strain>
    </source>
</reference>
<dbReference type="CDD" id="cd03692">
    <property type="entry name" value="mtIF2_IVc"/>
    <property type="match status" value="1"/>
</dbReference>
<dbReference type="EMBL" id="WXEY01000026">
    <property type="protein sequence ID" value="MZP31124.1"/>
    <property type="molecule type" value="Genomic_DNA"/>
</dbReference>
<dbReference type="FunFam" id="3.40.50.300:FF:000019">
    <property type="entry name" value="Translation initiation factor IF-2"/>
    <property type="match status" value="1"/>
</dbReference>
<feature type="binding site" evidence="8">
    <location>
        <begin position="576"/>
        <end position="583"/>
    </location>
    <ligand>
        <name>GTP</name>
        <dbReference type="ChEBI" id="CHEBI:37565"/>
    </ligand>
</feature>
<dbReference type="FunFam" id="2.40.30.10:FF:000007">
    <property type="entry name" value="Translation initiation factor IF-2"/>
    <property type="match status" value="1"/>
</dbReference>
<name>A0A845L8K2_9FIRM</name>
<dbReference type="InterPro" id="IPR006847">
    <property type="entry name" value="IF2_N"/>
</dbReference>
<evidence type="ECO:0000256" key="8">
    <source>
        <dbReference type="HAMAP-Rule" id="MF_00100"/>
    </source>
</evidence>
<dbReference type="InterPro" id="IPR005225">
    <property type="entry name" value="Small_GTP-bd"/>
</dbReference>
<feature type="compositionally biased region" description="Gly residues" evidence="10">
    <location>
        <begin position="317"/>
        <end position="399"/>
    </location>
</feature>
<gene>
    <name evidence="8 12" type="primary">infB</name>
    <name evidence="12" type="ORF">GTO91_15565</name>
</gene>
<dbReference type="PROSITE" id="PS01176">
    <property type="entry name" value="IF2"/>
    <property type="match status" value="1"/>
</dbReference>
<dbReference type="SUPFAM" id="SSF50447">
    <property type="entry name" value="Translation proteins"/>
    <property type="match status" value="2"/>
</dbReference>
<proteinExistence type="inferred from homology"/>
<keyword evidence="4 8" id="KW-0547">Nucleotide-binding</keyword>
<dbReference type="PANTHER" id="PTHR43381">
    <property type="entry name" value="TRANSLATION INITIATION FACTOR IF-2-RELATED"/>
    <property type="match status" value="1"/>
</dbReference>
<dbReference type="PANTHER" id="PTHR43381:SF5">
    <property type="entry name" value="TR-TYPE G DOMAIN-CONTAINING PROTEIN"/>
    <property type="match status" value="1"/>
</dbReference>
<evidence type="ECO:0000259" key="11">
    <source>
        <dbReference type="PROSITE" id="PS51722"/>
    </source>
</evidence>
<dbReference type="NCBIfam" id="TIGR00487">
    <property type="entry name" value="IF-2"/>
    <property type="match status" value="1"/>
</dbReference>
<evidence type="ECO:0000256" key="5">
    <source>
        <dbReference type="ARBA" id="ARBA00022917"/>
    </source>
</evidence>
<dbReference type="FunFam" id="2.40.30.10:FF:000008">
    <property type="entry name" value="Translation initiation factor IF-2"/>
    <property type="match status" value="1"/>
</dbReference>
<feature type="region of interest" description="G-domain" evidence="8">
    <location>
        <begin position="570"/>
        <end position="718"/>
    </location>
</feature>
<evidence type="ECO:0000256" key="3">
    <source>
        <dbReference type="ARBA" id="ARBA00022540"/>
    </source>
</evidence>
<comment type="subcellular location">
    <subcellularLocation>
        <location evidence="8">Cytoplasm</location>
    </subcellularLocation>
</comment>
<comment type="function">
    <text evidence="7 8 9">One of the essential components for the initiation of protein synthesis. Protects formylmethionyl-tRNA from spontaneous hydrolysis and promotes its binding to the 30S ribosomal subunits. Also involved in the hydrolysis of GTP during the formation of the 70S ribosomal complex.</text>
</comment>